<dbReference type="Pfam" id="PF21836">
    <property type="entry name" value="DUF6895"/>
    <property type="match status" value="1"/>
</dbReference>
<reference evidence="2 3" key="1">
    <citation type="submission" date="2020-02" db="EMBL/GenBank/DDBJ databases">
        <title>Whole Genome Shotgun Sequence of Streptomyces sp. strain CWH03.</title>
        <authorList>
            <person name="Dohra H."/>
            <person name="Kodani S."/>
            <person name="Yamamura H."/>
        </authorList>
    </citation>
    <scope>NUCLEOTIDE SEQUENCE [LARGE SCALE GENOMIC DNA]</scope>
    <source>
        <strain evidence="2 3">CWH03</strain>
    </source>
</reference>
<name>A0A6A0ASC1_9ACTN</name>
<gene>
    <name evidence="2" type="ORF">SCWH03_06810</name>
</gene>
<comment type="caution">
    <text evidence="2">The sequence shown here is derived from an EMBL/GenBank/DDBJ whole genome shotgun (WGS) entry which is preliminary data.</text>
</comment>
<dbReference type="AlphaFoldDB" id="A0A6A0ASC1"/>
<dbReference type="InterPro" id="IPR054190">
    <property type="entry name" value="DUF6895"/>
</dbReference>
<evidence type="ECO:0000313" key="2">
    <source>
        <dbReference type="EMBL" id="GFH34467.1"/>
    </source>
</evidence>
<dbReference type="SUPFAM" id="SSF48239">
    <property type="entry name" value="Terpenoid cyclases/Protein prenyltransferases"/>
    <property type="match status" value="1"/>
</dbReference>
<evidence type="ECO:0000313" key="3">
    <source>
        <dbReference type="Proteomes" id="UP000484988"/>
    </source>
</evidence>
<sequence>MEDRAVAWLAARRAMLDPRGARPDRVLFARKALIETAFLAGLRARLDDAPLTGDYAAILEQVEDAARQPSYREMTARDETALLLYAGTYAALRLCGRDAPEFGRVIRQAVAGGYAAAFERVPYRQLDLLHTLYLCGIEHDPSSMDAVLPFTLLCRRPNVLKLTDRDVYAVTHTLFYATDFGLREPAWPSGFCPGEGVELLEALLVLAEARANADLVGELLCCLYCLGVADSHATDRAWSFLESVQEDNGRVAGPEGILHPEAEAMEADFRHWAEGYHTTVVAALAGLLERSPRRGEPPSPPTAESVPLGPHLQRAVTWLCDASLAEDHRAGLPGVTAAALGASALRERGLARPGLAHYAAQLADAAPSFWQEQGAEVAGEFALALHQADICCPSLDAYLRATAEVVASLDDVPADAAAGVRRLVGLGVLRPGAAPAVPRQAPAVPGRAQTGGRHAFPFQDAVSLCEARESYHLGQLAATVRVLVKGGWGLHRITRDAVAFLVAQQDAEGAFGYPASDDPAARGKARYSWTRSAVVALAAAVESGPAG</sequence>
<accession>A0A6A0ASC1</accession>
<keyword evidence="3" id="KW-1185">Reference proteome</keyword>
<proteinExistence type="predicted"/>
<evidence type="ECO:0000259" key="1">
    <source>
        <dbReference type="Pfam" id="PF21836"/>
    </source>
</evidence>
<protein>
    <recommendedName>
        <fullName evidence="1">DUF6895 domain-containing protein</fullName>
    </recommendedName>
</protein>
<feature type="domain" description="DUF6895" evidence="1">
    <location>
        <begin position="3"/>
        <end position="286"/>
    </location>
</feature>
<dbReference type="EMBL" id="BLLG01000002">
    <property type="protein sequence ID" value="GFH34467.1"/>
    <property type="molecule type" value="Genomic_DNA"/>
</dbReference>
<dbReference type="InterPro" id="IPR008930">
    <property type="entry name" value="Terpenoid_cyclase/PrenylTrfase"/>
</dbReference>
<dbReference type="Proteomes" id="UP000484988">
    <property type="component" value="Unassembled WGS sequence"/>
</dbReference>
<organism evidence="2 3">
    <name type="scientific">Streptomyces pacificus</name>
    <dbReference type="NCBI Taxonomy" id="2705029"/>
    <lineage>
        <taxon>Bacteria</taxon>
        <taxon>Bacillati</taxon>
        <taxon>Actinomycetota</taxon>
        <taxon>Actinomycetes</taxon>
        <taxon>Kitasatosporales</taxon>
        <taxon>Streptomycetaceae</taxon>
        <taxon>Streptomyces</taxon>
    </lineage>
</organism>